<feature type="compositionally biased region" description="Low complexity" evidence="1">
    <location>
        <begin position="29"/>
        <end position="50"/>
    </location>
</feature>
<organism evidence="2 3">
    <name type="scientific">Ectocarpus siliculosus</name>
    <name type="common">Brown alga</name>
    <name type="synonym">Conferva siliculosa</name>
    <dbReference type="NCBI Taxonomy" id="2880"/>
    <lineage>
        <taxon>Eukaryota</taxon>
        <taxon>Sar</taxon>
        <taxon>Stramenopiles</taxon>
        <taxon>Ochrophyta</taxon>
        <taxon>PX clade</taxon>
        <taxon>Phaeophyceae</taxon>
        <taxon>Ectocarpales</taxon>
        <taxon>Ectocarpaceae</taxon>
        <taxon>Ectocarpus</taxon>
    </lineage>
</organism>
<reference evidence="2 3" key="1">
    <citation type="journal article" date="2010" name="Nature">
        <title>The Ectocarpus genome and the independent evolution of multicellularity in brown algae.</title>
        <authorList>
            <person name="Cock J.M."/>
            <person name="Sterck L."/>
            <person name="Rouze P."/>
            <person name="Scornet D."/>
            <person name="Allen A.E."/>
            <person name="Amoutzias G."/>
            <person name="Anthouard V."/>
            <person name="Artiguenave F."/>
            <person name="Aury J.M."/>
            <person name="Badger J.H."/>
            <person name="Beszteri B."/>
            <person name="Billiau K."/>
            <person name="Bonnet E."/>
            <person name="Bothwell J.H."/>
            <person name="Bowler C."/>
            <person name="Boyen C."/>
            <person name="Brownlee C."/>
            <person name="Carrano C.J."/>
            <person name="Charrier B."/>
            <person name="Cho G.Y."/>
            <person name="Coelho S.M."/>
            <person name="Collen J."/>
            <person name="Corre E."/>
            <person name="Da Silva C."/>
            <person name="Delage L."/>
            <person name="Delaroque N."/>
            <person name="Dittami S.M."/>
            <person name="Doulbeau S."/>
            <person name="Elias M."/>
            <person name="Farnham G."/>
            <person name="Gachon C.M."/>
            <person name="Gschloessl B."/>
            <person name="Heesch S."/>
            <person name="Jabbari K."/>
            <person name="Jubin C."/>
            <person name="Kawai H."/>
            <person name="Kimura K."/>
            <person name="Kloareg B."/>
            <person name="Kupper F.C."/>
            <person name="Lang D."/>
            <person name="Le Bail A."/>
            <person name="Leblanc C."/>
            <person name="Lerouge P."/>
            <person name="Lohr M."/>
            <person name="Lopez P.J."/>
            <person name="Martens C."/>
            <person name="Maumus F."/>
            <person name="Michel G."/>
            <person name="Miranda-Saavedra D."/>
            <person name="Morales J."/>
            <person name="Moreau H."/>
            <person name="Motomura T."/>
            <person name="Nagasato C."/>
            <person name="Napoli C.A."/>
            <person name="Nelson D.R."/>
            <person name="Nyvall-Collen P."/>
            <person name="Peters A.F."/>
            <person name="Pommier C."/>
            <person name="Potin P."/>
            <person name="Poulain J."/>
            <person name="Quesneville H."/>
            <person name="Read B."/>
            <person name="Rensing S.A."/>
            <person name="Ritter A."/>
            <person name="Rousvoal S."/>
            <person name="Samanta M."/>
            <person name="Samson G."/>
            <person name="Schroeder D.C."/>
            <person name="Segurens B."/>
            <person name="Strittmatter M."/>
            <person name="Tonon T."/>
            <person name="Tregear J.W."/>
            <person name="Valentin K."/>
            <person name="von Dassow P."/>
            <person name="Yamagishi T."/>
            <person name="Van de Peer Y."/>
            <person name="Wincker P."/>
        </authorList>
    </citation>
    <scope>NUCLEOTIDE SEQUENCE [LARGE SCALE GENOMIC DNA]</scope>
    <source>
        <strain evidence="3">Ec32 / CCAP1310/4</strain>
    </source>
</reference>
<dbReference type="InParanoid" id="D7G0F2"/>
<dbReference type="AlphaFoldDB" id="D7G0F2"/>
<evidence type="ECO:0000256" key="1">
    <source>
        <dbReference type="SAM" id="MobiDB-lite"/>
    </source>
</evidence>
<evidence type="ECO:0000313" key="2">
    <source>
        <dbReference type="EMBL" id="CBJ26679.1"/>
    </source>
</evidence>
<feature type="compositionally biased region" description="Polar residues" evidence="1">
    <location>
        <begin position="1"/>
        <end position="13"/>
    </location>
</feature>
<protein>
    <submittedName>
        <fullName evidence="2">Uncharacterized protein</fullName>
    </submittedName>
</protein>
<proteinExistence type="predicted"/>
<feature type="compositionally biased region" description="Basic and acidic residues" evidence="1">
    <location>
        <begin position="17"/>
        <end position="26"/>
    </location>
</feature>
<name>D7G0F2_ECTSI</name>
<feature type="region of interest" description="Disordered" evidence="1">
    <location>
        <begin position="1"/>
        <end position="50"/>
    </location>
</feature>
<dbReference type="EMBL" id="FN648597">
    <property type="protein sequence ID" value="CBJ26679.1"/>
    <property type="molecule type" value="Genomic_DNA"/>
</dbReference>
<dbReference type="Proteomes" id="UP000002630">
    <property type="component" value="Linkage Group LG15"/>
</dbReference>
<evidence type="ECO:0000313" key="3">
    <source>
        <dbReference type="Proteomes" id="UP000002630"/>
    </source>
</evidence>
<sequence length="122" mass="11824">MGTGSAQKRTTSWADIVRPEGFRSSDQKAAAAAGAAPRSTKASTSQPAAAAATSNEVSAMLNTPGAFPAPGAYSGGGVGYSGLSAGPFAASPPPSSSASAAASSGRRQQQGGRGSGKDCTRF</sequence>
<feature type="compositionally biased region" description="Low complexity" evidence="1">
    <location>
        <begin position="96"/>
        <end position="110"/>
    </location>
</feature>
<dbReference type="EMBL" id="FN649740">
    <property type="protein sequence ID" value="CBJ26679.1"/>
    <property type="molecule type" value="Genomic_DNA"/>
</dbReference>
<gene>
    <name evidence="2" type="ORF">Esi_0040_0125</name>
</gene>
<accession>D7G0F2</accession>
<keyword evidence="3" id="KW-1185">Reference proteome</keyword>
<feature type="region of interest" description="Disordered" evidence="1">
    <location>
        <begin position="83"/>
        <end position="122"/>
    </location>
</feature>